<comment type="caution">
    <text evidence="2">The sequence shown here is derived from an EMBL/GenBank/DDBJ whole genome shotgun (WGS) entry which is preliminary data.</text>
</comment>
<reference evidence="3" key="1">
    <citation type="journal article" date="2019" name="Int. J. Syst. Evol. Microbiol.">
        <title>The Global Catalogue of Microorganisms (GCM) 10K type strain sequencing project: providing services to taxonomists for standard genome sequencing and annotation.</title>
        <authorList>
            <consortium name="The Broad Institute Genomics Platform"/>
            <consortium name="The Broad Institute Genome Sequencing Center for Infectious Disease"/>
            <person name="Wu L."/>
            <person name="Ma J."/>
        </authorList>
    </citation>
    <scope>NUCLEOTIDE SEQUENCE [LARGE SCALE GENOMIC DNA]</scope>
    <source>
        <strain evidence="3">JCM 11590</strain>
    </source>
</reference>
<organism evidence="2 3">
    <name type="scientific">Halopseudomonas pertucinogena</name>
    <dbReference type="NCBI Taxonomy" id="86175"/>
    <lineage>
        <taxon>Bacteria</taxon>
        <taxon>Pseudomonadati</taxon>
        <taxon>Pseudomonadota</taxon>
        <taxon>Gammaproteobacteria</taxon>
        <taxon>Pseudomonadales</taxon>
        <taxon>Pseudomonadaceae</taxon>
        <taxon>Halopseudomonas</taxon>
    </lineage>
</organism>
<dbReference type="RefSeq" id="WP_188637083.1">
    <property type="nucleotide sequence ID" value="NZ_BMNN01000007.1"/>
</dbReference>
<protein>
    <submittedName>
        <fullName evidence="2">Uncharacterized protein</fullName>
    </submittedName>
</protein>
<dbReference type="EMBL" id="BMNN01000007">
    <property type="protein sequence ID" value="GGJ07791.1"/>
    <property type="molecule type" value="Genomic_DNA"/>
</dbReference>
<keyword evidence="3" id="KW-1185">Reference proteome</keyword>
<evidence type="ECO:0000313" key="3">
    <source>
        <dbReference type="Proteomes" id="UP000633263"/>
    </source>
</evidence>
<dbReference type="Proteomes" id="UP000633263">
    <property type="component" value="Unassembled WGS sequence"/>
</dbReference>
<proteinExistence type="predicted"/>
<feature type="chain" id="PRO_5045517878" evidence="1">
    <location>
        <begin position="24"/>
        <end position="90"/>
    </location>
</feature>
<evidence type="ECO:0000313" key="2">
    <source>
        <dbReference type="EMBL" id="GGJ07791.1"/>
    </source>
</evidence>
<gene>
    <name evidence="2" type="ORF">GCM10009083_25900</name>
</gene>
<evidence type="ECO:0000256" key="1">
    <source>
        <dbReference type="SAM" id="SignalP"/>
    </source>
</evidence>
<dbReference type="PROSITE" id="PS51257">
    <property type="entry name" value="PROKAR_LIPOPROTEIN"/>
    <property type="match status" value="1"/>
</dbReference>
<name>A0ABQ2CS59_9GAMM</name>
<feature type="signal peptide" evidence="1">
    <location>
        <begin position="1"/>
        <end position="23"/>
    </location>
</feature>
<keyword evidence="1" id="KW-0732">Signal</keyword>
<accession>A0ABQ2CS59</accession>
<sequence>MKKPILCAALGLTLLVGSGIAAACELGRVQLNAAGERQISVHDHEGLQVGLTMQGADGRWEAISQAHGALNQRFGSAAAAARAICEQMQD</sequence>